<dbReference type="SUPFAM" id="SSF54534">
    <property type="entry name" value="FKBP-like"/>
    <property type="match status" value="1"/>
</dbReference>
<dbReference type="AlphaFoldDB" id="A0A0C2UYK1"/>
<proteinExistence type="inferred from homology"/>
<comment type="function">
    <text evidence="8">Also involved in hydrogenase metallocenter assembly, probably by participating in the nickel insertion step. This function in hydrogenase biosynthesis requires chaperone activity and the presence of the metal-binding domain, but not PPIase activity.</text>
</comment>
<keyword evidence="10" id="KW-0472">Membrane</keyword>
<comment type="subcellular location">
    <subcellularLocation>
        <location evidence="2">Cytoplasm</location>
    </subcellularLocation>
</comment>
<dbReference type="InterPro" id="IPR046357">
    <property type="entry name" value="PPIase_dom_sf"/>
</dbReference>
<evidence type="ECO:0000256" key="7">
    <source>
        <dbReference type="ARBA" id="ARBA00023235"/>
    </source>
</evidence>
<keyword evidence="10" id="KW-0812">Transmembrane</keyword>
<feature type="transmembrane region" description="Helical" evidence="10">
    <location>
        <begin position="281"/>
        <end position="303"/>
    </location>
</feature>
<dbReference type="GO" id="GO:0003755">
    <property type="term" value="F:peptidyl-prolyl cis-trans isomerase activity"/>
    <property type="evidence" value="ECO:0007669"/>
    <property type="project" value="UniProtKB-KW"/>
</dbReference>
<organism evidence="12 13">
    <name type="scientific">Paramagnetospirillum magnetotacticum MS-1</name>
    <dbReference type="NCBI Taxonomy" id="272627"/>
    <lineage>
        <taxon>Bacteria</taxon>
        <taxon>Pseudomonadati</taxon>
        <taxon>Pseudomonadota</taxon>
        <taxon>Alphaproteobacteria</taxon>
        <taxon>Rhodospirillales</taxon>
        <taxon>Magnetospirillaceae</taxon>
        <taxon>Paramagnetospirillum</taxon>
    </lineage>
</organism>
<keyword evidence="10" id="KW-1133">Transmembrane helix</keyword>
<dbReference type="PANTHER" id="PTHR47861">
    <property type="entry name" value="FKBP-TYPE PEPTIDYL-PROLYL CIS-TRANS ISOMERASE SLYD"/>
    <property type="match status" value="1"/>
</dbReference>
<dbReference type="RefSeq" id="WP_009870239.1">
    <property type="nucleotide sequence ID" value="NZ_JXSL01000030.1"/>
</dbReference>
<dbReference type="GO" id="GO:0005737">
    <property type="term" value="C:cytoplasm"/>
    <property type="evidence" value="ECO:0007669"/>
    <property type="project" value="UniProtKB-SubCell"/>
</dbReference>
<dbReference type="PROSITE" id="PS50059">
    <property type="entry name" value="FKBP_PPIASE"/>
    <property type="match status" value="1"/>
</dbReference>
<evidence type="ECO:0000256" key="8">
    <source>
        <dbReference type="ARBA" id="ARBA00037071"/>
    </source>
</evidence>
<keyword evidence="7 9" id="KW-0413">Isomerase</keyword>
<dbReference type="EC" id="5.2.1.8" evidence="9"/>
<name>A0A0C2UYK1_PARME</name>
<comment type="similarity">
    <text evidence="3">Belongs to the FKBP-type PPIase family.</text>
</comment>
<dbReference type="Proteomes" id="UP000031971">
    <property type="component" value="Unassembled WGS sequence"/>
</dbReference>
<keyword evidence="4" id="KW-0963">Cytoplasm</keyword>
<evidence type="ECO:0000259" key="11">
    <source>
        <dbReference type="PROSITE" id="PS50059"/>
    </source>
</evidence>
<evidence type="ECO:0000256" key="9">
    <source>
        <dbReference type="PROSITE-ProRule" id="PRU00277"/>
    </source>
</evidence>
<evidence type="ECO:0000256" key="4">
    <source>
        <dbReference type="ARBA" id="ARBA00022490"/>
    </source>
</evidence>
<evidence type="ECO:0000256" key="2">
    <source>
        <dbReference type="ARBA" id="ARBA00004496"/>
    </source>
</evidence>
<evidence type="ECO:0000256" key="10">
    <source>
        <dbReference type="SAM" id="Phobius"/>
    </source>
</evidence>
<protein>
    <recommendedName>
        <fullName evidence="9">peptidylprolyl isomerase</fullName>
        <ecNumber evidence="9">5.2.1.8</ecNumber>
    </recommendedName>
</protein>
<evidence type="ECO:0000256" key="5">
    <source>
        <dbReference type="ARBA" id="ARBA00023110"/>
    </source>
</evidence>
<evidence type="ECO:0000256" key="6">
    <source>
        <dbReference type="ARBA" id="ARBA00023186"/>
    </source>
</evidence>
<feature type="transmembrane region" description="Helical" evidence="10">
    <location>
        <begin position="213"/>
        <end position="234"/>
    </location>
</feature>
<comment type="caution">
    <text evidence="12">The sequence shown here is derived from an EMBL/GenBank/DDBJ whole genome shotgun (WGS) entry which is preliminary data.</text>
</comment>
<keyword evidence="5 9" id="KW-0697">Rotamase</keyword>
<dbReference type="GO" id="GO:0042026">
    <property type="term" value="P:protein refolding"/>
    <property type="evidence" value="ECO:0007669"/>
    <property type="project" value="UniProtKB-ARBA"/>
</dbReference>
<sequence>MKIEGNVVVTLRLKVTSLDGVILDQGAEPIRYLHGGHGGLLPKLEAALDGKSVGECIQVTLAPEDGFGTYDAALVTAVSPDCVEAPAKVGETLEREYEGVALPYRVIAVDDRNIQLDANHPLAGKTLVFSATVMDVRSATPEEIAAEIAALNQAMRDVMVKNRAIAQSKAEAESAAEAAILAEAEAAGLVESTYLPQLGTRLRFVFRSQTHKLCWLAPLFLLPAVAAWLGYHGWEISCGVIVALWIAWSFAAPSVIGKAIKRWGYQFLFFDFSPNLNPSRLENAISFGGGLLSVLAVLVYTVVALFHMERLSDLLTIIGLDLAILFALGIPLMVLLPFLVMVLTAFRVRPVVDKDLKGLSLSPEAGK</sequence>
<evidence type="ECO:0000256" key="1">
    <source>
        <dbReference type="ARBA" id="ARBA00000971"/>
    </source>
</evidence>
<feature type="transmembrane region" description="Helical" evidence="10">
    <location>
        <begin position="323"/>
        <end position="346"/>
    </location>
</feature>
<dbReference type="OrthoDB" id="9808891at2"/>
<feature type="transmembrane region" description="Helical" evidence="10">
    <location>
        <begin position="240"/>
        <end position="260"/>
    </location>
</feature>
<reference evidence="12 13" key="1">
    <citation type="submission" date="2015-01" db="EMBL/GenBank/DDBJ databases">
        <title>Genome Sequence of Magnetospirillum magnetotacticum Strain MS-1.</title>
        <authorList>
            <person name="Marinov G.K."/>
            <person name="Smalley M.D."/>
            <person name="DeSalvo G."/>
        </authorList>
    </citation>
    <scope>NUCLEOTIDE SEQUENCE [LARGE SCALE GENOMIC DNA]</scope>
    <source>
        <strain evidence="12 13">MS-1</strain>
    </source>
</reference>
<dbReference type="STRING" id="272627.CCC_00967"/>
<keyword evidence="6" id="KW-0143">Chaperone</keyword>
<dbReference type="InterPro" id="IPR001179">
    <property type="entry name" value="PPIase_FKBP_dom"/>
</dbReference>
<dbReference type="PANTHER" id="PTHR47861:SF3">
    <property type="entry name" value="FKBP-TYPE PEPTIDYL-PROLYL CIS-TRANS ISOMERASE SLYD"/>
    <property type="match status" value="1"/>
</dbReference>
<dbReference type="Gene3D" id="3.10.50.40">
    <property type="match status" value="1"/>
</dbReference>
<evidence type="ECO:0000313" key="12">
    <source>
        <dbReference type="EMBL" id="KIL97906.1"/>
    </source>
</evidence>
<evidence type="ECO:0000313" key="13">
    <source>
        <dbReference type="Proteomes" id="UP000031971"/>
    </source>
</evidence>
<evidence type="ECO:0000256" key="3">
    <source>
        <dbReference type="ARBA" id="ARBA00006577"/>
    </source>
</evidence>
<comment type="catalytic activity">
    <reaction evidence="1 9">
        <text>[protein]-peptidylproline (omega=180) = [protein]-peptidylproline (omega=0)</text>
        <dbReference type="Rhea" id="RHEA:16237"/>
        <dbReference type="Rhea" id="RHEA-COMP:10747"/>
        <dbReference type="Rhea" id="RHEA-COMP:10748"/>
        <dbReference type="ChEBI" id="CHEBI:83833"/>
        <dbReference type="ChEBI" id="CHEBI:83834"/>
        <dbReference type="EC" id="5.2.1.8"/>
    </reaction>
</comment>
<keyword evidence="13" id="KW-1185">Reference proteome</keyword>
<gene>
    <name evidence="12" type="ORF">CCC_00967</name>
</gene>
<dbReference type="EMBL" id="JXSL01000030">
    <property type="protein sequence ID" value="KIL97906.1"/>
    <property type="molecule type" value="Genomic_DNA"/>
</dbReference>
<feature type="domain" description="PPIase FKBP-type" evidence="11">
    <location>
        <begin position="6"/>
        <end position="81"/>
    </location>
</feature>
<accession>A0A0C2UYK1</accession>